<evidence type="ECO:0000256" key="15">
    <source>
        <dbReference type="ARBA" id="ARBA00023242"/>
    </source>
</evidence>
<dbReference type="InterPro" id="IPR036497">
    <property type="entry name" value="GLTP_sf"/>
</dbReference>
<dbReference type="GO" id="GO:0005829">
    <property type="term" value="C:cytosol"/>
    <property type="evidence" value="ECO:0007669"/>
    <property type="project" value="UniProtKB-SubCell"/>
</dbReference>
<evidence type="ECO:0000256" key="6">
    <source>
        <dbReference type="ARBA" id="ARBA00007148"/>
    </source>
</evidence>
<evidence type="ECO:0000256" key="19">
    <source>
        <dbReference type="ARBA" id="ARBA00042989"/>
    </source>
</evidence>
<dbReference type="AlphaFoldDB" id="A0A6J3GIY8"/>
<evidence type="ECO:0000256" key="12">
    <source>
        <dbReference type="ARBA" id="ARBA00023055"/>
    </source>
</evidence>
<evidence type="ECO:0000259" key="20">
    <source>
        <dbReference type="Pfam" id="PF08718"/>
    </source>
</evidence>
<dbReference type="GO" id="GO:0010008">
    <property type="term" value="C:endosome membrane"/>
    <property type="evidence" value="ECO:0007669"/>
    <property type="project" value="UniProtKB-SubCell"/>
</dbReference>
<dbReference type="InterPro" id="IPR014830">
    <property type="entry name" value="Glycolipid_transfer_prot_dom"/>
</dbReference>
<evidence type="ECO:0000256" key="18">
    <source>
        <dbReference type="ARBA" id="ARBA00039463"/>
    </source>
</evidence>
<evidence type="ECO:0000256" key="13">
    <source>
        <dbReference type="ARBA" id="ARBA00023121"/>
    </source>
</evidence>
<dbReference type="GO" id="GO:0005794">
    <property type="term" value="C:Golgi apparatus"/>
    <property type="evidence" value="ECO:0007669"/>
    <property type="project" value="UniProtKB-SubCell"/>
</dbReference>
<evidence type="ECO:0000256" key="14">
    <source>
        <dbReference type="ARBA" id="ARBA00023136"/>
    </source>
</evidence>
<evidence type="ECO:0000256" key="2">
    <source>
        <dbReference type="ARBA" id="ARBA00004413"/>
    </source>
</evidence>
<keyword evidence="10" id="KW-0967">Endosome</keyword>
<dbReference type="GO" id="GO:0005640">
    <property type="term" value="C:nuclear outer membrane"/>
    <property type="evidence" value="ECO:0007669"/>
    <property type="project" value="UniProtKB-SubCell"/>
</dbReference>
<feature type="domain" description="Glycolipid transfer protein" evidence="20">
    <location>
        <begin position="125"/>
        <end position="273"/>
    </location>
</feature>
<dbReference type="SUPFAM" id="SSF110004">
    <property type="entry name" value="Glycolipid transfer protein, GLTP"/>
    <property type="match status" value="1"/>
</dbReference>
<evidence type="ECO:0000256" key="8">
    <source>
        <dbReference type="ARBA" id="ARBA00022475"/>
    </source>
</evidence>
<organism evidence="21 22">
    <name type="scientific">Sapajus apella</name>
    <name type="common">Brown-capped capuchin</name>
    <name type="synonym">Cebus apella</name>
    <dbReference type="NCBI Taxonomy" id="9515"/>
    <lineage>
        <taxon>Eukaryota</taxon>
        <taxon>Metazoa</taxon>
        <taxon>Chordata</taxon>
        <taxon>Craniata</taxon>
        <taxon>Vertebrata</taxon>
        <taxon>Euteleostomi</taxon>
        <taxon>Mammalia</taxon>
        <taxon>Eutheria</taxon>
        <taxon>Euarchontoglires</taxon>
        <taxon>Primates</taxon>
        <taxon>Haplorrhini</taxon>
        <taxon>Platyrrhini</taxon>
        <taxon>Cebidae</taxon>
        <taxon>Cebinae</taxon>
        <taxon>Sapajus</taxon>
    </lineage>
</organism>
<evidence type="ECO:0000256" key="11">
    <source>
        <dbReference type="ARBA" id="ARBA00023034"/>
    </source>
</evidence>
<dbReference type="GO" id="GO:1902387">
    <property type="term" value="F:ceramide 1-phosphate binding"/>
    <property type="evidence" value="ECO:0007669"/>
    <property type="project" value="TreeGrafter"/>
</dbReference>
<keyword evidence="12" id="KW-0445">Lipid transport</keyword>
<keyword evidence="9" id="KW-0963">Cytoplasm</keyword>
<proteinExistence type="inferred from homology"/>
<dbReference type="CTD" id="80772"/>
<evidence type="ECO:0000256" key="17">
    <source>
        <dbReference type="ARBA" id="ARBA00036900"/>
    </source>
</evidence>
<keyword evidence="13" id="KW-0446">Lipid-binding</keyword>
<reference evidence="22" key="1">
    <citation type="submission" date="2025-08" db="UniProtKB">
        <authorList>
            <consortium name="RefSeq"/>
        </authorList>
    </citation>
    <scope>IDENTIFICATION</scope>
    <source>
        <tissue evidence="22">Blood</tissue>
    </source>
</reference>
<dbReference type="Gene3D" id="1.10.3520.10">
    <property type="entry name" value="Glycolipid transfer protein"/>
    <property type="match status" value="1"/>
</dbReference>
<evidence type="ECO:0000256" key="4">
    <source>
        <dbReference type="ARBA" id="ARBA00004509"/>
    </source>
</evidence>
<dbReference type="GeneID" id="116539289"/>
<dbReference type="Proteomes" id="UP000504640">
    <property type="component" value="Unplaced"/>
</dbReference>
<comment type="subcellular location">
    <subcellularLocation>
        <location evidence="2">Cell membrane</location>
        <topology evidence="2">Peripheral membrane protein</topology>
        <orientation evidence="2">Cytoplasmic side</orientation>
    </subcellularLocation>
    <subcellularLocation>
        <location evidence="5">Cytoplasm</location>
        <location evidence="5">Cytosol</location>
    </subcellularLocation>
    <subcellularLocation>
        <location evidence="3">Endosome membrane</location>
        <topology evidence="3">Peripheral membrane protein</topology>
    </subcellularLocation>
    <subcellularLocation>
        <location evidence="1">Golgi apparatus</location>
        <location evidence="1">trans-Golgi network membrane</location>
        <topology evidence="1">Peripheral membrane protein</topology>
    </subcellularLocation>
    <subcellularLocation>
        <location evidence="4">Nucleus outer membrane</location>
        <topology evidence="4">Peripheral membrane protein</topology>
    </subcellularLocation>
</comment>
<evidence type="ECO:0000256" key="7">
    <source>
        <dbReference type="ARBA" id="ARBA00022448"/>
    </source>
</evidence>
<accession>A0A6J3GIY8</accession>
<dbReference type="PANTHER" id="PTHR10219">
    <property type="entry name" value="GLYCOLIPID TRANSFER PROTEIN-RELATED"/>
    <property type="match status" value="1"/>
</dbReference>
<evidence type="ECO:0000256" key="1">
    <source>
        <dbReference type="ARBA" id="ARBA00004150"/>
    </source>
</evidence>
<keyword evidence="21" id="KW-1185">Reference proteome</keyword>
<dbReference type="GO" id="GO:0032691">
    <property type="term" value="P:negative regulation of interleukin-1 beta production"/>
    <property type="evidence" value="ECO:0007669"/>
    <property type="project" value="UniProtKB-ARBA"/>
</dbReference>
<evidence type="ECO:0000256" key="5">
    <source>
        <dbReference type="ARBA" id="ARBA00004514"/>
    </source>
</evidence>
<evidence type="ECO:0000256" key="16">
    <source>
        <dbReference type="ARBA" id="ARBA00036393"/>
    </source>
</evidence>
<comment type="catalytic activity">
    <reaction evidence="16">
        <text>N-(9Z-octadecenoyl)-sphing-4-enine-1-phosphate(in) = N-(9Z-octadecenoyl)-sphing-4-enine-1-phosphate(out)</text>
        <dbReference type="Rhea" id="RHEA:45688"/>
        <dbReference type="ChEBI" id="CHEBI:85378"/>
    </reaction>
    <physiologicalReaction direction="left-to-right" evidence="16">
        <dbReference type="Rhea" id="RHEA:45689"/>
    </physiologicalReaction>
</comment>
<dbReference type="Pfam" id="PF08718">
    <property type="entry name" value="GLTP"/>
    <property type="match status" value="1"/>
</dbReference>
<sequence>MKPEGSGTDPQEGPCQGLWVRGPDEGWVRVVCLRACRLAGSRARRLLGGSSIRGMSVRWDRSSLSFPSTRREDEPQIKLTPVRLYFPDQPYCRSYQKMDDSETGFNLKVVLVSFKQCLNEKEEVLLDPYIASWKGLVRFLNSLGAIFSFISKDVVSKLQIMERLRGGPQRECYCTLQAMVAHELGSQLVDLERRSQHPESGCRTVLRLHRALHWLQLFLESLRTSPEDARTSVLCTDSYNASLAAHHPWIVRRAVTVAFCALPTRKVFLEAMNVGPPEQAVQMLGEALPFIRRVYDVSQKLYAEHSLLNLP</sequence>
<evidence type="ECO:0000256" key="3">
    <source>
        <dbReference type="ARBA" id="ARBA00004481"/>
    </source>
</evidence>
<evidence type="ECO:0000256" key="10">
    <source>
        <dbReference type="ARBA" id="ARBA00022753"/>
    </source>
</evidence>
<keyword evidence="8" id="KW-1003">Cell membrane</keyword>
<evidence type="ECO:0000256" key="9">
    <source>
        <dbReference type="ARBA" id="ARBA00022490"/>
    </source>
</evidence>
<keyword evidence="15" id="KW-0539">Nucleus</keyword>
<keyword evidence="7" id="KW-0813">Transport</keyword>
<dbReference type="GO" id="GO:0005886">
    <property type="term" value="C:plasma membrane"/>
    <property type="evidence" value="ECO:0007669"/>
    <property type="project" value="UniProtKB-SubCell"/>
</dbReference>
<dbReference type="PANTHER" id="PTHR10219:SF20">
    <property type="entry name" value="CERAMIDE-1-PHOSPHATE TRANSFER PROTEIN"/>
    <property type="match status" value="1"/>
</dbReference>
<keyword evidence="14" id="KW-0472">Membrane</keyword>
<comment type="catalytic activity">
    <reaction evidence="17">
        <text>N-(hexadecanoyl)-sphing-4-enine-1-phosphate(in) = N-(hexadecanoyl)-sphing-4-enine-1-phosphate(out)</text>
        <dbReference type="Rhea" id="RHEA:45680"/>
        <dbReference type="ChEBI" id="CHEBI:72963"/>
    </reaction>
    <physiologicalReaction direction="left-to-right" evidence="17">
        <dbReference type="Rhea" id="RHEA:45681"/>
    </physiologicalReaction>
</comment>
<name>A0A6J3GIY8_SAPAP</name>
<gene>
    <name evidence="22" type="primary">CPTP</name>
</gene>
<dbReference type="GO" id="GO:1902388">
    <property type="term" value="F:ceramide 1-phosphate transfer activity"/>
    <property type="evidence" value="ECO:0007669"/>
    <property type="project" value="TreeGrafter"/>
</dbReference>
<dbReference type="FunFam" id="1.10.3520.10:FF:000002">
    <property type="entry name" value="Ceramide-1-phosphate transfer protein"/>
    <property type="match status" value="1"/>
</dbReference>
<comment type="similarity">
    <text evidence="6">Belongs to the GLTP family.</text>
</comment>
<keyword evidence="11" id="KW-0333">Golgi apparatus</keyword>
<dbReference type="RefSeq" id="XP_032117961.1">
    <property type="nucleotide sequence ID" value="XM_032262070.1"/>
</dbReference>
<evidence type="ECO:0000313" key="21">
    <source>
        <dbReference type="Proteomes" id="UP000504640"/>
    </source>
</evidence>
<evidence type="ECO:0000313" key="22">
    <source>
        <dbReference type="RefSeq" id="XP_032117961.1"/>
    </source>
</evidence>
<protein>
    <recommendedName>
        <fullName evidence="18">Ceramide-1-phosphate transfer protein</fullName>
    </recommendedName>
    <alternativeName>
        <fullName evidence="19">Glycolipid transfer protein domain-containing protein 1</fullName>
    </alternativeName>
</protein>